<evidence type="ECO:0000313" key="4">
    <source>
        <dbReference type="Proteomes" id="UP000076244"/>
    </source>
</evidence>
<protein>
    <recommendedName>
        <fullName evidence="1">GmrSD restriction endonucleases N-terminal domain-containing protein</fullName>
    </recommendedName>
</protein>
<dbReference type="PANTHER" id="PTHR37292:SF2">
    <property type="entry name" value="DUF262 DOMAIN-CONTAINING PROTEIN"/>
    <property type="match status" value="1"/>
</dbReference>
<keyword evidence="4" id="KW-1185">Reference proteome</keyword>
<feature type="domain" description="GmrSD restriction endonucleases N-terminal" evidence="1">
    <location>
        <begin position="12"/>
        <end position="215"/>
    </location>
</feature>
<dbReference type="Pfam" id="PF03235">
    <property type="entry name" value="GmrSD_N"/>
    <property type="match status" value="1"/>
</dbReference>
<dbReference type="Proteomes" id="UP000076405">
    <property type="component" value="Chromosome"/>
</dbReference>
<dbReference type="Proteomes" id="UP000076244">
    <property type="component" value="Chromosome"/>
</dbReference>
<dbReference type="InterPro" id="IPR004919">
    <property type="entry name" value="GmrSD_N"/>
</dbReference>
<name>A0A0R2HL42_9LACO</name>
<accession>A0A0R2HL42</accession>
<dbReference type="RefSeq" id="WP_046872388.1">
    <property type="nucleotide sequence ID" value="NZ_BAAAXI010000186.1"/>
</dbReference>
<organism evidence="2 5">
    <name type="scientific">Pediococcus damnosus</name>
    <dbReference type="NCBI Taxonomy" id="51663"/>
    <lineage>
        <taxon>Bacteria</taxon>
        <taxon>Bacillati</taxon>
        <taxon>Bacillota</taxon>
        <taxon>Bacilli</taxon>
        <taxon>Lactobacillales</taxon>
        <taxon>Lactobacillaceae</taxon>
        <taxon>Pediococcus</taxon>
    </lineage>
</organism>
<dbReference type="KEGG" id="pdm:ADU72_1089"/>
<gene>
    <name evidence="2" type="ORF">ADU70_1607</name>
    <name evidence="3" type="ORF">ADU72_1089</name>
</gene>
<dbReference type="AlphaFoldDB" id="A0A0R2HL42"/>
<evidence type="ECO:0000259" key="1">
    <source>
        <dbReference type="Pfam" id="PF03235"/>
    </source>
</evidence>
<evidence type="ECO:0000313" key="5">
    <source>
        <dbReference type="Proteomes" id="UP000076405"/>
    </source>
</evidence>
<dbReference type="OrthoDB" id="9798761at2"/>
<dbReference type="PANTHER" id="PTHR37292">
    <property type="entry name" value="VNG6097C"/>
    <property type="match status" value="1"/>
</dbReference>
<evidence type="ECO:0000313" key="3">
    <source>
        <dbReference type="EMBL" id="AMV67022.1"/>
    </source>
</evidence>
<dbReference type="EMBL" id="CP012275">
    <property type="protein sequence ID" value="AMV63087.1"/>
    <property type="molecule type" value="Genomic_DNA"/>
</dbReference>
<reference evidence="4 5" key="1">
    <citation type="journal article" date="2016" name="PLoS ONE">
        <title>The Identification of Novel Diagnostic Marker Genes for the Detection of Beer Spoiling Pediococcus damnosus Strains Using the BlAst Diagnostic Gene findEr.</title>
        <authorList>
            <person name="Behr J."/>
            <person name="Geissler A.J."/>
            <person name="Schmid J."/>
            <person name="Zehe A."/>
            <person name="Vogel R.F."/>
        </authorList>
    </citation>
    <scope>NUCLEOTIDE SEQUENCE [LARGE SCALE GENOMIC DNA]</scope>
    <source>
        <strain evidence="2 5">TMW 2.1533</strain>
        <strain evidence="3 4">TMW 2.1535</strain>
    </source>
</reference>
<proteinExistence type="predicted"/>
<evidence type="ECO:0000313" key="2">
    <source>
        <dbReference type="EMBL" id="AMV63087.1"/>
    </source>
</evidence>
<dbReference type="GeneID" id="57276411"/>
<dbReference type="EMBL" id="CP012288">
    <property type="protein sequence ID" value="AMV67022.1"/>
    <property type="molecule type" value="Genomic_DNA"/>
</dbReference>
<sequence length="585" mass="66896">MNKYQVQNNSIETLLNWIDSGEMGLPELQRPFVWRSVKVRDLIDSLYNGFPIGYIITWINPTVHLKNGQAAIGKQIIIDGQQRMTALKAAISGQEIVDNHFKKYRIKIAFNPFTESFATTTPAIEKDKRWIADIAQLFKPSYSAFTFITDFARKNDVAPEAVDPKIQKVLNLVHNDIGNIIISPQLDIDSVTEIFNRINSKGTVLSSADFIMSKLAADTKHGGNTLRKTVEYFSQLLVDPGLIRNLKDTDPEFVSSKFFQHIKWAANEYSNLYTPNFSDMFHVVLGTKFGRGKHSELIALVSGRDFKTQSYTEEAQKHTYELLEQGIWDFTNQSNFQRYMMILNNLGMIGSGTLTLNGKGTFNFGYMLFMVLDKQKLTQSELETIVKKWIIMSAITQRYSGSAETQSEADIKLFLNVSNQKAVAGKVFNQELVSSFWEVTLPEKLVTSSTSSGVWRVFQMSQVYRNGVIWLEKDHTVKSVITEQGNVHHIFPKAYLKSNGFKQAEFNQVANFTWLTQPRNLEISDRSPKKYLADAKVTEYASEENHADNAIPIELKNFESEDYIHFLELRRHLIANKIREYFESL</sequence>